<dbReference type="Proteomes" id="UP000182235">
    <property type="component" value="Unassembled WGS sequence"/>
</dbReference>
<dbReference type="GO" id="GO:0006338">
    <property type="term" value="P:chromatin remodeling"/>
    <property type="evidence" value="ECO:0007669"/>
    <property type="project" value="UniProtKB-ARBA"/>
</dbReference>
<reference evidence="3 4" key="1">
    <citation type="submission" date="2015-07" db="EMBL/GenBank/DDBJ databases">
        <title>Emmonsia species relationships and genome sequence.</title>
        <authorList>
            <consortium name="The Broad Institute Genomics Platform"/>
            <person name="Cuomo C.A."/>
            <person name="Munoz J.F."/>
            <person name="Imamovic A."/>
            <person name="Priest M.E."/>
            <person name="Young S."/>
            <person name="Clay O.K."/>
            <person name="McEwen J.G."/>
        </authorList>
    </citation>
    <scope>NUCLEOTIDE SEQUENCE [LARGE SCALE GENOMIC DNA]</scope>
    <source>
        <strain evidence="3 4">UAMH 9510</strain>
    </source>
</reference>
<proteinExistence type="predicted"/>
<dbReference type="EMBL" id="LGRN01000753">
    <property type="protein sequence ID" value="OJD10565.1"/>
    <property type="molecule type" value="Genomic_DNA"/>
</dbReference>
<evidence type="ECO:0000259" key="2">
    <source>
        <dbReference type="PROSITE" id="PS50013"/>
    </source>
</evidence>
<dbReference type="STRING" id="1447872.A0A1J9Q5Z6"/>
<organism evidence="3 4">
    <name type="scientific">Emergomyces pasteurianus Ep9510</name>
    <dbReference type="NCBI Taxonomy" id="1447872"/>
    <lineage>
        <taxon>Eukaryota</taxon>
        <taxon>Fungi</taxon>
        <taxon>Dikarya</taxon>
        <taxon>Ascomycota</taxon>
        <taxon>Pezizomycotina</taxon>
        <taxon>Eurotiomycetes</taxon>
        <taxon>Eurotiomycetidae</taxon>
        <taxon>Onygenales</taxon>
        <taxon>Ajellomycetaceae</taxon>
        <taxon>Emergomyces</taxon>
    </lineage>
</organism>
<name>A0A1J9Q5Z6_9EURO</name>
<evidence type="ECO:0000256" key="1">
    <source>
        <dbReference type="ARBA" id="ARBA00011353"/>
    </source>
</evidence>
<comment type="subunit">
    <text evidence="1">Component of the NuA4 histone acetyltransferase complex.</text>
</comment>
<dbReference type="InterPro" id="IPR000953">
    <property type="entry name" value="Chromo/chromo_shadow_dom"/>
</dbReference>
<dbReference type="OrthoDB" id="4177918at2759"/>
<dbReference type="InterPro" id="IPR016197">
    <property type="entry name" value="Chromo-like_dom_sf"/>
</dbReference>
<evidence type="ECO:0000313" key="4">
    <source>
        <dbReference type="Proteomes" id="UP000182235"/>
    </source>
</evidence>
<comment type="caution">
    <text evidence="3">The sequence shown here is derived from an EMBL/GenBank/DDBJ whole genome shotgun (WGS) entry which is preliminary data.</text>
</comment>
<dbReference type="Pfam" id="PF00385">
    <property type="entry name" value="Chromo"/>
    <property type="match status" value="1"/>
</dbReference>
<evidence type="ECO:0000313" key="3">
    <source>
        <dbReference type="EMBL" id="OJD10565.1"/>
    </source>
</evidence>
<accession>A0A1J9Q5Z6</accession>
<dbReference type="SUPFAM" id="SSF54160">
    <property type="entry name" value="Chromo domain-like"/>
    <property type="match status" value="1"/>
</dbReference>
<feature type="domain" description="Chromo" evidence="2">
    <location>
        <begin position="85"/>
        <end position="128"/>
    </location>
</feature>
<keyword evidence="4" id="KW-1185">Reference proteome</keyword>
<dbReference type="AlphaFoldDB" id="A0A1J9Q5Z6"/>
<dbReference type="PROSITE" id="PS50013">
    <property type="entry name" value="CHROMO_2"/>
    <property type="match status" value="1"/>
</dbReference>
<dbReference type="Gene3D" id="2.40.50.40">
    <property type="match status" value="1"/>
</dbReference>
<dbReference type="InterPro" id="IPR023780">
    <property type="entry name" value="Chromo_domain"/>
</dbReference>
<protein>
    <recommendedName>
        <fullName evidence="2">Chromo domain-containing protein</fullName>
    </recommendedName>
</protein>
<sequence>MASAKQEQEDQANVRRDPAEQYKVGDLVWLSLKNIRTTRPSRTLDYRHAKYEVLEVLGSHNYRLNTLSGIHNPPGIMGEDNELEWEIEDILDERPRGRGRQYLVKWVGYDRSLWTSGSALSEAAALDR</sequence>
<dbReference type="VEuPathDB" id="FungiDB:AJ78_08459"/>
<gene>
    <name evidence="3" type="ORF">AJ78_08459</name>
</gene>